<reference evidence="2 3" key="1">
    <citation type="submission" date="2016-03" db="EMBL/GenBank/DDBJ databases">
        <authorList>
            <person name="Ploux O."/>
        </authorList>
    </citation>
    <scope>NUCLEOTIDE SEQUENCE [LARGE SCALE GENOMIC DNA]</scope>
    <source>
        <strain evidence="2 3">UAMH 11012</strain>
    </source>
</reference>
<gene>
    <name evidence="2" type="ORF">PAC_03239</name>
</gene>
<proteinExistence type="predicted"/>
<feature type="compositionally biased region" description="Gly residues" evidence="1">
    <location>
        <begin position="92"/>
        <end position="103"/>
    </location>
</feature>
<evidence type="ECO:0000313" key="2">
    <source>
        <dbReference type="EMBL" id="CZR53361.1"/>
    </source>
</evidence>
<organism evidence="2 3">
    <name type="scientific">Phialocephala subalpina</name>
    <dbReference type="NCBI Taxonomy" id="576137"/>
    <lineage>
        <taxon>Eukaryota</taxon>
        <taxon>Fungi</taxon>
        <taxon>Dikarya</taxon>
        <taxon>Ascomycota</taxon>
        <taxon>Pezizomycotina</taxon>
        <taxon>Leotiomycetes</taxon>
        <taxon>Helotiales</taxon>
        <taxon>Mollisiaceae</taxon>
        <taxon>Phialocephala</taxon>
        <taxon>Phialocephala fortinii species complex</taxon>
    </lineage>
</organism>
<dbReference type="Proteomes" id="UP000184330">
    <property type="component" value="Unassembled WGS sequence"/>
</dbReference>
<sequence>MAPTSEKDQPPPYTSRHPHEQASASTSASSSRYYNPQVENNGYGYREMSSQYQNPRIENNGYGYREMSEPATGQRGLGGILGGRREGRRDGGGGGGGGRGGGRLQRHREKKAARREGLMSLVSGVMGRR</sequence>
<dbReference type="EMBL" id="FJOG01000003">
    <property type="protein sequence ID" value="CZR53361.1"/>
    <property type="molecule type" value="Genomic_DNA"/>
</dbReference>
<protein>
    <submittedName>
        <fullName evidence="2">Uncharacterized protein</fullName>
    </submittedName>
</protein>
<accession>A0A1L7WKR8</accession>
<feature type="compositionally biased region" description="Polar residues" evidence="1">
    <location>
        <begin position="48"/>
        <end position="57"/>
    </location>
</feature>
<evidence type="ECO:0000256" key="1">
    <source>
        <dbReference type="SAM" id="MobiDB-lite"/>
    </source>
</evidence>
<evidence type="ECO:0000313" key="3">
    <source>
        <dbReference type="Proteomes" id="UP000184330"/>
    </source>
</evidence>
<dbReference type="AlphaFoldDB" id="A0A1L7WKR8"/>
<feature type="compositionally biased region" description="Low complexity" evidence="1">
    <location>
        <begin position="22"/>
        <end position="31"/>
    </location>
</feature>
<feature type="compositionally biased region" description="Basic residues" evidence="1">
    <location>
        <begin position="104"/>
        <end position="113"/>
    </location>
</feature>
<feature type="region of interest" description="Disordered" evidence="1">
    <location>
        <begin position="1"/>
        <end position="129"/>
    </location>
</feature>
<name>A0A1L7WKR8_9HELO</name>
<keyword evidence="3" id="KW-1185">Reference proteome</keyword>